<accession>A0A2T3W8M6</accession>
<protein>
    <recommendedName>
        <fullName evidence="1">HTH marR-type domain-containing protein</fullName>
    </recommendedName>
</protein>
<evidence type="ECO:0000313" key="2">
    <source>
        <dbReference type="EMBL" id="PTA68242.1"/>
    </source>
</evidence>
<organism evidence="2 3">
    <name type="scientific">Deinococcus arcticus</name>
    <dbReference type="NCBI Taxonomy" id="2136176"/>
    <lineage>
        <taxon>Bacteria</taxon>
        <taxon>Thermotogati</taxon>
        <taxon>Deinococcota</taxon>
        <taxon>Deinococci</taxon>
        <taxon>Deinococcales</taxon>
        <taxon>Deinococcaceae</taxon>
        <taxon>Deinococcus</taxon>
    </lineage>
</organism>
<dbReference type="Pfam" id="PF12802">
    <property type="entry name" value="MarR_2"/>
    <property type="match status" value="1"/>
</dbReference>
<dbReference type="Gene3D" id="1.10.10.10">
    <property type="entry name" value="Winged helix-like DNA-binding domain superfamily/Winged helix DNA-binding domain"/>
    <property type="match status" value="1"/>
</dbReference>
<proteinExistence type="predicted"/>
<dbReference type="PANTHER" id="PTHR33164:SF43">
    <property type="entry name" value="HTH-TYPE TRANSCRIPTIONAL REPRESSOR YETL"/>
    <property type="match status" value="1"/>
</dbReference>
<comment type="caution">
    <text evidence="2">The sequence shown here is derived from an EMBL/GenBank/DDBJ whole genome shotgun (WGS) entry which is preliminary data.</text>
</comment>
<dbReference type="InterPro" id="IPR036388">
    <property type="entry name" value="WH-like_DNA-bd_sf"/>
</dbReference>
<gene>
    <name evidence="2" type="ORF">C8263_09320</name>
</gene>
<sequence>MLSVSLPSSPDLQAQPLRFLAAYWGVWQVMSTRLHTALERQHGLDLRTFIALSYVQAGPITPAELARQLKVPRYEVARILRRLDDLHAIARRRDPADARSHELHTEPLGQVLWAGAMQTVQAVTAPALSTLNTDLDPLTAALERLAALSPEDQP</sequence>
<dbReference type="PROSITE" id="PS50995">
    <property type="entry name" value="HTH_MARR_2"/>
    <property type="match status" value="1"/>
</dbReference>
<reference evidence="2 3" key="1">
    <citation type="submission" date="2018-03" db="EMBL/GenBank/DDBJ databases">
        <title>Draft genome of Deinococcus sp. OD32.</title>
        <authorList>
            <person name="Wang X.-P."/>
            <person name="Du Z.-J."/>
        </authorList>
    </citation>
    <scope>NUCLEOTIDE SEQUENCE [LARGE SCALE GENOMIC DNA]</scope>
    <source>
        <strain evidence="2 3">OD32</strain>
    </source>
</reference>
<dbReference type="EMBL" id="PYSV01000007">
    <property type="protein sequence ID" value="PTA68242.1"/>
    <property type="molecule type" value="Genomic_DNA"/>
</dbReference>
<dbReference type="GO" id="GO:0003700">
    <property type="term" value="F:DNA-binding transcription factor activity"/>
    <property type="evidence" value="ECO:0007669"/>
    <property type="project" value="InterPro"/>
</dbReference>
<evidence type="ECO:0000259" key="1">
    <source>
        <dbReference type="PROSITE" id="PS50995"/>
    </source>
</evidence>
<dbReference type="PANTHER" id="PTHR33164">
    <property type="entry name" value="TRANSCRIPTIONAL REGULATOR, MARR FAMILY"/>
    <property type="match status" value="1"/>
</dbReference>
<dbReference type="InterPro" id="IPR000835">
    <property type="entry name" value="HTH_MarR-typ"/>
</dbReference>
<dbReference type="OrthoDB" id="69995at2"/>
<keyword evidence="3" id="KW-1185">Reference proteome</keyword>
<feature type="domain" description="HTH marR-type" evidence="1">
    <location>
        <begin position="1"/>
        <end position="147"/>
    </location>
</feature>
<dbReference type="SUPFAM" id="SSF46785">
    <property type="entry name" value="Winged helix' DNA-binding domain"/>
    <property type="match status" value="1"/>
</dbReference>
<dbReference type="InterPro" id="IPR039422">
    <property type="entry name" value="MarR/SlyA-like"/>
</dbReference>
<evidence type="ECO:0000313" key="3">
    <source>
        <dbReference type="Proteomes" id="UP000240317"/>
    </source>
</evidence>
<dbReference type="RefSeq" id="WP_107137836.1">
    <property type="nucleotide sequence ID" value="NZ_PYSV01000007.1"/>
</dbReference>
<dbReference type="Proteomes" id="UP000240317">
    <property type="component" value="Unassembled WGS sequence"/>
</dbReference>
<dbReference type="GO" id="GO:0006950">
    <property type="term" value="P:response to stress"/>
    <property type="evidence" value="ECO:0007669"/>
    <property type="project" value="TreeGrafter"/>
</dbReference>
<dbReference type="InterPro" id="IPR036390">
    <property type="entry name" value="WH_DNA-bd_sf"/>
</dbReference>
<dbReference type="AlphaFoldDB" id="A0A2T3W8M6"/>
<name>A0A2T3W8M6_9DEIO</name>